<evidence type="ECO:0000256" key="2">
    <source>
        <dbReference type="SAM" id="MobiDB-lite"/>
    </source>
</evidence>
<feature type="coiled-coil region" evidence="1">
    <location>
        <begin position="516"/>
        <end position="543"/>
    </location>
</feature>
<reference evidence="5 6" key="1">
    <citation type="submission" date="2017-07" db="EMBL/GenBank/DDBJ databases">
        <title>An improved, manually edited Actinidia chinensis var. chinensis (kiwifruit) genome highlights the challenges associated with draft genomes and gene prediction in plants.</title>
        <authorList>
            <person name="Pilkington S."/>
            <person name="Crowhurst R."/>
            <person name="Hilario E."/>
            <person name="Nardozza S."/>
            <person name="Fraser L."/>
            <person name="Peng Y."/>
            <person name="Gunaseelan K."/>
            <person name="Simpson R."/>
            <person name="Tahir J."/>
            <person name="Deroles S."/>
            <person name="Templeton K."/>
            <person name="Luo Z."/>
            <person name="Davy M."/>
            <person name="Cheng C."/>
            <person name="Mcneilage M."/>
            <person name="Scaglione D."/>
            <person name="Liu Y."/>
            <person name="Zhang Q."/>
            <person name="Datson P."/>
            <person name="De Silva N."/>
            <person name="Gardiner S."/>
            <person name="Bassett H."/>
            <person name="Chagne D."/>
            <person name="Mccallum J."/>
            <person name="Dzierzon H."/>
            <person name="Deng C."/>
            <person name="Wang Y.-Y."/>
            <person name="Barron N."/>
            <person name="Manako K."/>
            <person name="Bowen J."/>
            <person name="Foster T."/>
            <person name="Erridge Z."/>
            <person name="Tiffin H."/>
            <person name="Waite C."/>
            <person name="Davies K."/>
            <person name="Grierson E."/>
            <person name="Laing W."/>
            <person name="Kirk R."/>
            <person name="Chen X."/>
            <person name="Wood M."/>
            <person name="Montefiori M."/>
            <person name="Brummell D."/>
            <person name="Schwinn K."/>
            <person name="Catanach A."/>
            <person name="Fullerton C."/>
            <person name="Li D."/>
            <person name="Meiyalaghan S."/>
            <person name="Nieuwenhuizen N."/>
            <person name="Read N."/>
            <person name="Prakash R."/>
            <person name="Hunter D."/>
            <person name="Zhang H."/>
            <person name="Mckenzie M."/>
            <person name="Knabel M."/>
            <person name="Harris A."/>
            <person name="Allan A."/>
            <person name="Chen A."/>
            <person name="Janssen B."/>
            <person name="Plunkett B."/>
            <person name="Dwamena C."/>
            <person name="Voogd C."/>
            <person name="Leif D."/>
            <person name="Lafferty D."/>
            <person name="Souleyre E."/>
            <person name="Varkonyi-Gasic E."/>
            <person name="Gambi F."/>
            <person name="Hanley J."/>
            <person name="Yao J.-L."/>
            <person name="Cheung J."/>
            <person name="David K."/>
            <person name="Warren B."/>
            <person name="Marsh K."/>
            <person name="Snowden K."/>
            <person name="Lin-Wang K."/>
            <person name="Brian L."/>
            <person name="Martinez-Sanchez M."/>
            <person name="Wang M."/>
            <person name="Ileperuma N."/>
            <person name="Macnee N."/>
            <person name="Campin R."/>
            <person name="Mcatee P."/>
            <person name="Drummond R."/>
            <person name="Espley R."/>
            <person name="Ireland H."/>
            <person name="Wu R."/>
            <person name="Atkinson R."/>
            <person name="Karunairetnam S."/>
            <person name="Bulley S."/>
            <person name="Chunkath S."/>
            <person name="Hanley Z."/>
            <person name="Storey R."/>
            <person name="Thrimawithana A."/>
            <person name="Thomson S."/>
            <person name="David C."/>
            <person name="Testolin R."/>
        </authorList>
    </citation>
    <scope>NUCLEOTIDE SEQUENCE [LARGE SCALE GENOMIC DNA]</scope>
    <source>
        <strain evidence="6">cv. Red5</strain>
        <tissue evidence="5">Young leaf</tissue>
    </source>
</reference>
<dbReference type="OMA" id="KEACDTC"/>
<dbReference type="InParanoid" id="A0A2R6PXP0"/>
<dbReference type="Pfam" id="PF25500">
    <property type="entry name" value="DUF7913"/>
    <property type="match status" value="1"/>
</dbReference>
<feature type="compositionally biased region" description="Polar residues" evidence="2">
    <location>
        <begin position="354"/>
        <end position="373"/>
    </location>
</feature>
<organism evidence="5 6">
    <name type="scientific">Actinidia chinensis var. chinensis</name>
    <name type="common">Chinese soft-hair kiwi</name>
    <dbReference type="NCBI Taxonomy" id="1590841"/>
    <lineage>
        <taxon>Eukaryota</taxon>
        <taxon>Viridiplantae</taxon>
        <taxon>Streptophyta</taxon>
        <taxon>Embryophyta</taxon>
        <taxon>Tracheophyta</taxon>
        <taxon>Spermatophyta</taxon>
        <taxon>Magnoliopsida</taxon>
        <taxon>eudicotyledons</taxon>
        <taxon>Gunneridae</taxon>
        <taxon>Pentapetalae</taxon>
        <taxon>asterids</taxon>
        <taxon>Ericales</taxon>
        <taxon>Actinidiaceae</taxon>
        <taxon>Actinidia</taxon>
    </lineage>
</organism>
<feature type="region of interest" description="Disordered" evidence="2">
    <location>
        <begin position="345"/>
        <end position="373"/>
    </location>
</feature>
<accession>A0A2R6PXP0</accession>
<reference evidence="6" key="2">
    <citation type="journal article" date="2018" name="BMC Genomics">
        <title>A manually annotated Actinidia chinensis var. chinensis (kiwifruit) genome highlights the challenges associated with draft genomes and gene prediction in plants.</title>
        <authorList>
            <person name="Pilkington S.M."/>
            <person name="Crowhurst R."/>
            <person name="Hilario E."/>
            <person name="Nardozza S."/>
            <person name="Fraser L."/>
            <person name="Peng Y."/>
            <person name="Gunaseelan K."/>
            <person name="Simpson R."/>
            <person name="Tahir J."/>
            <person name="Deroles S.C."/>
            <person name="Templeton K."/>
            <person name="Luo Z."/>
            <person name="Davy M."/>
            <person name="Cheng C."/>
            <person name="McNeilage M."/>
            <person name="Scaglione D."/>
            <person name="Liu Y."/>
            <person name="Zhang Q."/>
            <person name="Datson P."/>
            <person name="De Silva N."/>
            <person name="Gardiner S.E."/>
            <person name="Bassett H."/>
            <person name="Chagne D."/>
            <person name="McCallum J."/>
            <person name="Dzierzon H."/>
            <person name="Deng C."/>
            <person name="Wang Y.Y."/>
            <person name="Barron L."/>
            <person name="Manako K."/>
            <person name="Bowen J."/>
            <person name="Foster T.M."/>
            <person name="Erridge Z.A."/>
            <person name="Tiffin H."/>
            <person name="Waite C.N."/>
            <person name="Davies K.M."/>
            <person name="Grierson E.P."/>
            <person name="Laing W.A."/>
            <person name="Kirk R."/>
            <person name="Chen X."/>
            <person name="Wood M."/>
            <person name="Montefiori M."/>
            <person name="Brummell D.A."/>
            <person name="Schwinn K.E."/>
            <person name="Catanach A."/>
            <person name="Fullerton C."/>
            <person name="Li D."/>
            <person name="Meiyalaghan S."/>
            <person name="Nieuwenhuizen N."/>
            <person name="Read N."/>
            <person name="Prakash R."/>
            <person name="Hunter D."/>
            <person name="Zhang H."/>
            <person name="McKenzie M."/>
            <person name="Knabel M."/>
            <person name="Harris A."/>
            <person name="Allan A.C."/>
            <person name="Gleave A."/>
            <person name="Chen A."/>
            <person name="Janssen B.J."/>
            <person name="Plunkett B."/>
            <person name="Ampomah-Dwamena C."/>
            <person name="Voogd C."/>
            <person name="Leif D."/>
            <person name="Lafferty D."/>
            <person name="Souleyre E.J.F."/>
            <person name="Varkonyi-Gasic E."/>
            <person name="Gambi F."/>
            <person name="Hanley J."/>
            <person name="Yao J.L."/>
            <person name="Cheung J."/>
            <person name="David K.M."/>
            <person name="Warren B."/>
            <person name="Marsh K."/>
            <person name="Snowden K.C."/>
            <person name="Lin-Wang K."/>
            <person name="Brian L."/>
            <person name="Martinez-Sanchez M."/>
            <person name="Wang M."/>
            <person name="Ileperuma N."/>
            <person name="Macnee N."/>
            <person name="Campin R."/>
            <person name="McAtee P."/>
            <person name="Drummond R.S.M."/>
            <person name="Espley R.V."/>
            <person name="Ireland H.S."/>
            <person name="Wu R."/>
            <person name="Atkinson R.G."/>
            <person name="Karunairetnam S."/>
            <person name="Bulley S."/>
            <person name="Chunkath S."/>
            <person name="Hanley Z."/>
            <person name="Storey R."/>
            <person name="Thrimawithana A.H."/>
            <person name="Thomson S."/>
            <person name="David C."/>
            <person name="Testolin R."/>
            <person name="Huang H."/>
            <person name="Hellens R.P."/>
            <person name="Schaffer R.J."/>
        </authorList>
    </citation>
    <scope>NUCLEOTIDE SEQUENCE [LARGE SCALE GENOMIC DNA]</scope>
    <source>
        <strain evidence="6">cv. Red5</strain>
    </source>
</reference>
<dbReference type="Gramene" id="PSR98312">
    <property type="protein sequence ID" value="PSR98312"/>
    <property type="gene ID" value="CEY00_Acc24917"/>
</dbReference>
<dbReference type="OrthoDB" id="1909634at2759"/>
<dbReference type="AlphaFoldDB" id="A0A2R6PXP0"/>
<feature type="domain" description="DUF7915" evidence="4">
    <location>
        <begin position="164"/>
        <end position="312"/>
    </location>
</feature>
<dbReference type="Pfam" id="PF25502">
    <property type="entry name" value="DUF7915"/>
    <property type="match status" value="1"/>
</dbReference>
<keyword evidence="1" id="KW-0175">Coiled coil</keyword>
<feature type="region of interest" description="Disordered" evidence="2">
    <location>
        <begin position="444"/>
        <end position="464"/>
    </location>
</feature>
<dbReference type="PANTHER" id="PTHR33913:SF1">
    <property type="entry name" value="DRBM DOMAIN-CONTAINING PROTEIN"/>
    <property type="match status" value="1"/>
</dbReference>
<dbReference type="STRING" id="1590841.A0A2R6PXP0"/>
<evidence type="ECO:0000259" key="3">
    <source>
        <dbReference type="Pfam" id="PF25500"/>
    </source>
</evidence>
<feature type="domain" description="DUF7913" evidence="3">
    <location>
        <begin position="10"/>
        <end position="127"/>
    </location>
</feature>
<protein>
    <submittedName>
        <fullName evidence="5">Dentin sialoprotein</fullName>
    </submittedName>
</protein>
<sequence>MESSSSTSEVGAAEDVIQALLDYLVDPLLPLKSSGREVPSLAQQQSVAKQVHAVVLIYNYYLRKQHADIEFLGFESFCKLAVTLKPTLMGYMKLMHQSDYAELDDLEEQLSVTEKAIMNACDMSLVLGASKNATCIEGWPVSKVAVLLTDSSGGNCLLQFSCITNGVWSVIEKDHDVCSISSDSTVVGQKIYKRKRHTKKPLINDINSDEAGCREAALSAVKEVTGINQSDLVVLESHVVYSLSKEKTAARFYIMQSTRSISEELQVPIKDVIESLQGPLVRKSSWSWTVTSVVEYFHVLPYAGILTDWYSRKVFPNGLQDLRAGLENVDVKSSQRIDNLRDEEVIEDRDDSNKNSIAAESVGNEASGTNAESLKQCDENGSGMICLSDSSIGPQIMDIDDSSMVQNEYRSKSTGNIIEVCHHQKKMASAADSNINAETSGVKAEMSDSMQKSGVPDFKDEKVDTGNKTCTDISSVQDELPIGDCALGPIQLGSKYLEKLHTILATKENALSQTALRVLLRKRNKLSCQLRNLEDEIAVCDKNIQTILNGGEDNLAVKIEAIIDADNDELDDMCYENNWTLPTYRVSPVDGGFRANITVKGLDFECSEGSGLHSNPRLARESAAAQMIAKLRSMAGENPVV</sequence>
<name>A0A2R6PXP0_ACTCC</name>
<dbReference type="EMBL" id="NKQK01000022">
    <property type="protein sequence ID" value="PSR98312.1"/>
    <property type="molecule type" value="Genomic_DNA"/>
</dbReference>
<comment type="caution">
    <text evidence="5">The sequence shown here is derived from an EMBL/GenBank/DDBJ whole genome shotgun (WGS) entry which is preliminary data.</text>
</comment>
<dbReference type="PANTHER" id="PTHR33913">
    <property type="entry name" value="ALEURONE LAYER MORPHOGENESIS PROTEIN"/>
    <property type="match status" value="1"/>
</dbReference>
<gene>
    <name evidence="5" type="ORF">CEY00_Acc24917</name>
</gene>
<dbReference type="SUPFAM" id="SSF54768">
    <property type="entry name" value="dsRNA-binding domain-like"/>
    <property type="match status" value="1"/>
</dbReference>
<evidence type="ECO:0000313" key="6">
    <source>
        <dbReference type="Proteomes" id="UP000241394"/>
    </source>
</evidence>
<evidence type="ECO:0000259" key="4">
    <source>
        <dbReference type="Pfam" id="PF25502"/>
    </source>
</evidence>
<proteinExistence type="predicted"/>
<dbReference type="FunCoup" id="A0A2R6PXP0">
    <property type="interactions" value="583"/>
</dbReference>
<evidence type="ECO:0000313" key="5">
    <source>
        <dbReference type="EMBL" id="PSR98312.1"/>
    </source>
</evidence>
<keyword evidence="6" id="KW-1185">Reference proteome</keyword>
<dbReference type="InterPro" id="IPR057235">
    <property type="entry name" value="DUF7913"/>
</dbReference>
<dbReference type="CDD" id="cd00048">
    <property type="entry name" value="DSRM_SF"/>
    <property type="match status" value="1"/>
</dbReference>
<evidence type="ECO:0000256" key="1">
    <source>
        <dbReference type="SAM" id="Coils"/>
    </source>
</evidence>
<dbReference type="Proteomes" id="UP000241394">
    <property type="component" value="Chromosome LG22"/>
</dbReference>
<dbReference type="InterPro" id="IPR057237">
    <property type="entry name" value="DUF7915"/>
</dbReference>